<evidence type="ECO:0000313" key="2">
    <source>
        <dbReference type="Proteomes" id="UP000032522"/>
    </source>
</evidence>
<protein>
    <submittedName>
        <fullName evidence="1">Uncharacterized protein</fullName>
    </submittedName>
</protein>
<name>A0A0D8BWI0_GEOKU</name>
<evidence type="ECO:0000313" key="1">
    <source>
        <dbReference type="EMBL" id="KJE28334.1"/>
    </source>
</evidence>
<proteinExistence type="predicted"/>
<gene>
    <name evidence="1" type="ORF">LG52_2776</name>
</gene>
<organism evidence="1 2">
    <name type="scientific">Geobacillus kaustophilus</name>
    <dbReference type="NCBI Taxonomy" id="1462"/>
    <lineage>
        <taxon>Bacteria</taxon>
        <taxon>Bacillati</taxon>
        <taxon>Bacillota</taxon>
        <taxon>Bacilli</taxon>
        <taxon>Bacillales</taxon>
        <taxon>Anoxybacillaceae</taxon>
        <taxon>Geobacillus</taxon>
        <taxon>Geobacillus thermoleovorans group</taxon>
    </lineage>
</organism>
<sequence length="33" mass="3716">MVRKEAVRRRAKAMMDPSCLVVGGPWAKGKEEE</sequence>
<dbReference type="Proteomes" id="UP000032522">
    <property type="component" value="Unassembled WGS sequence"/>
</dbReference>
<reference evidence="1 2" key="1">
    <citation type="submission" date="2015-01" db="EMBL/GenBank/DDBJ databases">
        <authorList>
            <person name="Filippidou S."/>
            <person name="Jeanneret N."/>
            <person name="Russel-Delif L."/>
            <person name="Junier T."/>
            <person name="Wunderlin T."/>
            <person name="Molina V."/>
            <person name="Johnson S.L."/>
            <person name="Davenport K.W."/>
            <person name="Chain P.S."/>
            <person name="Dorador C."/>
            <person name="Junier P."/>
        </authorList>
    </citation>
    <scope>NUCLEOTIDE SEQUENCE [LARGE SCALE GENOMIC DNA]</scope>
    <source>
        <strain evidence="1 2">Et7/4</strain>
    </source>
</reference>
<accession>A0A0D8BWI0</accession>
<dbReference type="EMBL" id="JYBP01000003">
    <property type="protein sequence ID" value="KJE28334.1"/>
    <property type="molecule type" value="Genomic_DNA"/>
</dbReference>
<dbReference type="AlphaFoldDB" id="A0A0D8BWI0"/>
<comment type="caution">
    <text evidence="1">The sequence shown here is derived from an EMBL/GenBank/DDBJ whole genome shotgun (WGS) entry which is preliminary data.</text>
</comment>
<dbReference type="PATRIC" id="fig|1462.6.peg.3065"/>